<feature type="domain" description="Prepilin type IV endopeptidase peptidase" evidence="8">
    <location>
        <begin position="8"/>
        <end position="112"/>
    </location>
</feature>
<feature type="transmembrane region" description="Helical" evidence="6">
    <location>
        <begin position="97"/>
        <end position="118"/>
    </location>
</feature>
<protein>
    <submittedName>
        <fullName evidence="9">Peptidase</fullName>
    </submittedName>
</protein>
<evidence type="ECO:0000259" key="8">
    <source>
        <dbReference type="Pfam" id="PF01478"/>
    </source>
</evidence>
<evidence type="ECO:0000313" key="9">
    <source>
        <dbReference type="EMBL" id="OQW49475.1"/>
    </source>
</evidence>
<feature type="transmembrane region" description="Helical" evidence="6">
    <location>
        <begin position="55"/>
        <end position="77"/>
    </location>
</feature>
<evidence type="ECO:0000313" key="10">
    <source>
        <dbReference type="Proteomes" id="UP000192872"/>
    </source>
</evidence>
<dbReference type="InterPro" id="IPR052218">
    <property type="entry name" value="Preflagellin_Peptidase"/>
</dbReference>
<name>A0A1W9HPT5_9HYPH</name>
<accession>A0A1W9HPT5</accession>
<proteinExistence type="predicted"/>
<dbReference type="STRING" id="1827387.A4S15_01680"/>
<dbReference type="InterPro" id="IPR000045">
    <property type="entry name" value="Prepilin_IV_endopep_pep"/>
</dbReference>
<keyword evidence="2" id="KW-1003">Cell membrane</keyword>
<keyword evidence="7" id="KW-0732">Signal</keyword>
<evidence type="ECO:0000256" key="4">
    <source>
        <dbReference type="ARBA" id="ARBA00022989"/>
    </source>
</evidence>
<sequence>MTSFVLILLFPAAMAFAAASDLVTMTIPNRLQLSVIAGFFLSAVLVGMDASTIGLHILAAFAVLVGSFVFFSFGWIGGGDGKLAAATALWFGFSQNLIDYLLTSALYGGVLTIGLLIIRAQPIPLVIPSQPWMTRLLDQETGIPYGIALALAGMSVYAGSPWMALALR</sequence>
<feature type="transmembrane region" description="Helical" evidence="6">
    <location>
        <begin position="29"/>
        <end position="48"/>
    </location>
</feature>
<comment type="subcellular location">
    <subcellularLocation>
        <location evidence="1">Cell membrane</location>
        <topology evidence="1">Multi-pass membrane protein</topology>
    </subcellularLocation>
</comment>
<keyword evidence="3 6" id="KW-0812">Transmembrane</keyword>
<dbReference type="GO" id="GO:0004190">
    <property type="term" value="F:aspartic-type endopeptidase activity"/>
    <property type="evidence" value="ECO:0007669"/>
    <property type="project" value="InterPro"/>
</dbReference>
<dbReference type="Proteomes" id="UP000192872">
    <property type="component" value="Unassembled WGS sequence"/>
</dbReference>
<evidence type="ECO:0000256" key="5">
    <source>
        <dbReference type="ARBA" id="ARBA00023136"/>
    </source>
</evidence>
<evidence type="ECO:0000256" key="1">
    <source>
        <dbReference type="ARBA" id="ARBA00004651"/>
    </source>
</evidence>
<gene>
    <name evidence="9" type="ORF">A4S15_01680</name>
</gene>
<evidence type="ECO:0000256" key="2">
    <source>
        <dbReference type="ARBA" id="ARBA00022475"/>
    </source>
</evidence>
<keyword evidence="4 6" id="KW-1133">Transmembrane helix</keyword>
<evidence type="ECO:0000256" key="7">
    <source>
        <dbReference type="SAM" id="SignalP"/>
    </source>
</evidence>
<dbReference type="EMBL" id="LWDL01000031">
    <property type="protein sequence ID" value="OQW49475.1"/>
    <property type="molecule type" value="Genomic_DNA"/>
</dbReference>
<reference evidence="9 10" key="1">
    <citation type="journal article" date="2017" name="Water Res.">
        <title>Comammox in drinking water systems.</title>
        <authorList>
            <person name="Wang Y."/>
            <person name="Ma L."/>
            <person name="Mao Y."/>
            <person name="Jiang X."/>
            <person name="Xia Y."/>
            <person name="Yu K."/>
            <person name="Li B."/>
            <person name="Zhang T."/>
        </authorList>
    </citation>
    <scope>NUCLEOTIDE SEQUENCE [LARGE SCALE GENOMIC DNA]</scope>
    <source>
        <strain evidence="9">SG_bin8</strain>
    </source>
</reference>
<keyword evidence="5 6" id="KW-0472">Membrane</keyword>
<feature type="transmembrane region" description="Helical" evidence="6">
    <location>
        <begin position="143"/>
        <end position="165"/>
    </location>
</feature>
<dbReference type="PANTHER" id="PTHR36506:SF1">
    <property type="entry name" value="PREFLAGELLIN PEPTIDASE"/>
    <property type="match status" value="1"/>
</dbReference>
<feature type="chain" id="PRO_5013366393" evidence="7">
    <location>
        <begin position="18"/>
        <end position="168"/>
    </location>
</feature>
<comment type="caution">
    <text evidence="9">The sequence shown here is derived from an EMBL/GenBank/DDBJ whole genome shotgun (WGS) entry which is preliminary data.</text>
</comment>
<dbReference type="GO" id="GO:0005886">
    <property type="term" value="C:plasma membrane"/>
    <property type="evidence" value="ECO:0007669"/>
    <property type="project" value="UniProtKB-SubCell"/>
</dbReference>
<dbReference type="Gene3D" id="1.20.120.1220">
    <property type="match status" value="1"/>
</dbReference>
<evidence type="ECO:0000256" key="6">
    <source>
        <dbReference type="SAM" id="Phobius"/>
    </source>
</evidence>
<evidence type="ECO:0000256" key="3">
    <source>
        <dbReference type="ARBA" id="ARBA00022692"/>
    </source>
</evidence>
<dbReference type="Pfam" id="PF01478">
    <property type="entry name" value="Peptidase_A24"/>
    <property type="match status" value="1"/>
</dbReference>
<dbReference type="PANTHER" id="PTHR36506">
    <property type="entry name" value="PREFLAGELLIN PEPTIDASE"/>
    <property type="match status" value="1"/>
</dbReference>
<dbReference type="AlphaFoldDB" id="A0A1W9HPT5"/>
<feature type="signal peptide" evidence="7">
    <location>
        <begin position="1"/>
        <end position="17"/>
    </location>
</feature>
<dbReference type="RefSeq" id="WP_376800025.1">
    <property type="nucleotide sequence ID" value="NZ_DBNB01000019.1"/>
</dbReference>
<organism evidence="9 10">
    <name type="scientific">Candidatus Raskinella chloraquaticus</name>
    <dbReference type="NCBI Taxonomy" id="1951219"/>
    <lineage>
        <taxon>Bacteria</taxon>
        <taxon>Pseudomonadati</taxon>
        <taxon>Pseudomonadota</taxon>
        <taxon>Alphaproteobacteria</taxon>
        <taxon>Hyphomicrobiales</taxon>
        <taxon>Phreatobacteraceae</taxon>
        <taxon>Candidatus Raskinella</taxon>
    </lineage>
</organism>